<evidence type="ECO:0000313" key="2">
    <source>
        <dbReference type="EMBL" id="QMT02881.1"/>
    </source>
</evidence>
<dbReference type="Pfam" id="PF11716">
    <property type="entry name" value="MDMPI_N"/>
    <property type="match status" value="1"/>
</dbReference>
<sequence>MFSRFDYIDAAVAAGERFVELVAAVDDPDTRLSETPGWTLTDCLGHVALAPSRFLGLAHGEGEWCCNAVDVPDFNAKQIANLPTRDVGALSRQLIDDLNTLVDEVSHFHAQVPKMHYDGDLLIRADAALGLLIGEFVVHGHDIARAIGARWWVEPEVVLMIIRARQQILPGWVDTANAVGHNGTYDIRLRGCGERHLYEFTDGELVIDPPRPRRPDVHISVDPTTALLAGYGRLSTAWVGITGKAIAWGAKPWLAPRLAQKFLPA</sequence>
<dbReference type="EMBL" id="CP059491">
    <property type="protein sequence ID" value="QMT02881.1"/>
    <property type="molecule type" value="Genomic_DNA"/>
</dbReference>
<evidence type="ECO:0000313" key="3">
    <source>
        <dbReference type="Proteomes" id="UP000515663"/>
    </source>
</evidence>
<dbReference type="GO" id="GO:0016853">
    <property type="term" value="F:isomerase activity"/>
    <property type="evidence" value="ECO:0007669"/>
    <property type="project" value="UniProtKB-KW"/>
</dbReference>
<dbReference type="Gene3D" id="1.20.120.450">
    <property type="entry name" value="dinb family like domain"/>
    <property type="match status" value="1"/>
</dbReference>
<proteinExistence type="predicted"/>
<feature type="domain" description="Mycothiol-dependent maleylpyruvate isomerase metal-binding" evidence="1">
    <location>
        <begin position="13"/>
        <end position="144"/>
    </location>
</feature>
<dbReference type="AlphaFoldDB" id="A0A7D7LVW2"/>
<dbReference type="KEGG" id="gji:H1R19_07085"/>
<keyword evidence="2" id="KW-0670">Pyruvate</keyword>
<gene>
    <name evidence="2" type="ORF">H1R19_07085</name>
</gene>
<organism evidence="2 3">
    <name type="scientific">Gordonia jinghuaiqii</name>
    <dbReference type="NCBI Taxonomy" id="2758710"/>
    <lineage>
        <taxon>Bacteria</taxon>
        <taxon>Bacillati</taxon>
        <taxon>Actinomycetota</taxon>
        <taxon>Actinomycetes</taxon>
        <taxon>Mycobacteriales</taxon>
        <taxon>Gordoniaceae</taxon>
        <taxon>Gordonia</taxon>
    </lineage>
</organism>
<dbReference type="InterPro" id="IPR034660">
    <property type="entry name" value="DinB/YfiT-like"/>
</dbReference>
<dbReference type="RefSeq" id="WP_219851072.1">
    <property type="nucleotide sequence ID" value="NZ_CP059491.1"/>
</dbReference>
<reference evidence="3" key="1">
    <citation type="submission" date="2020-07" db="EMBL/GenBank/DDBJ databases">
        <title>novel species isolated from the respiratory tract of Marmot.</title>
        <authorList>
            <person name="Zhang G."/>
        </authorList>
    </citation>
    <scope>NUCLEOTIDE SEQUENCE [LARGE SCALE GENOMIC DNA]</scope>
    <source>
        <strain evidence="3">686</strain>
    </source>
</reference>
<dbReference type="GO" id="GO:0046872">
    <property type="term" value="F:metal ion binding"/>
    <property type="evidence" value="ECO:0007669"/>
    <property type="project" value="InterPro"/>
</dbReference>
<dbReference type="Proteomes" id="UP000515663">
    <property type="component" value="Chromosome"/>
</dbReference>
<evidence type="ECO:0000259" key="1">
    <source>
        <dbReference type="Pfam" id="PF11716"/>
    </source>
</evidence>
<keyword evidence="2" id="KW-0413">Isomerase</keyword>
<name>A0A7D7LVW2_9ACTN</name>
<keyword evidence="3" id="KW-1185">Reference proteome</keyword>
<accession>A0A7D7LVW2</accession>
<dbReference type="InterPro" id="IPR024344">
    <property type="entry name" value="MDMPI_metal-binding"/>
</dbReference>
<dbReference type="SUPFAM" id="SSF109854">
    <property type="entry name" value="DinB/YfiT-like putative metalloenzymes"/>
    <property type="match status" value="1"/>
</dbReference>
<protein>
    <submittedName>
        <fullName evidence="2">Maleylpyruvate isomerase N-terminal domain-containing protein</fullName>
    </submittedName>
</protein>